<comment type="similarity">
    <text evidence="7">Belongs to the ATPase delta chain family.</text>
</comment>
<keyword evidence="7" id="KW-0139">CF(1)</keyword>
<accession>A0A4P6M139</accession>
<evidence type="ECO:0000313" key="8">
    <source>
        <dbReference type="EMBL" id="QBE98022.1"/>
    </source>
</evidence>
<sequence>MQMTESLNNYGKVLYELNISPESAAGARELLEKVPQVSEVLSSPVVSLAAKQRVVDRIFPREIHNFMKILCRYHKAGEAQEIFKAYQEYYNEKNNILNATLSYVVLPTEEQLTGIKRFLCRQYHVKDVAFQLQEEKDLVGGFTLRVDDQEIDYSLKGKINALQQKLTWR</sequence>
<evidence type="ECO:0000256" key="7">
    <source>
        <dbReference type="HAMAP-Rule" id="MF_01416"/>
    </source>
</evidence>
<evidence type="ECO:0000256" key="5">
    <source>
        <dbReference type="ARBA" id="ARBA00023136"/>
    </source>
</evidence>
<dbReference type="GO" id="GO:0005886">
    <property type="term" value="C:plasma membrane"/>
    <property type="evidence" value="ECO:0007669"/>
    <property type="project" value="UniProtKB-SubCell"/>
</dbReference>
<comment type="function">
    <text evidence="7">F(1)F(0) ATP synthase produces ATP from ADP in the presence of a proton or sodium gradient. F-type ATPases consist of two structural domains, F(1) containing the extramembraneous catalytic core and F(0) containing the membrane proton channel, linked together by a central stalk and a peripheral stalk. During catalysis, ATP synthesis in the catalytic domain of F(1) is coupled via a rotary mechanism of the central stalk subunits to proton translocation.</text>
</comment>
<dbReference type="RefSeq" id="WP_205730514.1">
    <property type="nucleotide sequence ID" value="NZ_CP035945.1"/>
</dbReference>
<dbReference type="InterPro" id="IPR026015">
    <property type="entry name" value="ATP_synth_OSCP/delta_N_sf"/>
</dbReference>
<organism evidence="8 9">
    <name type="scientific">Blautia producta</name>
    <dbReference type="NCBI Taxonomy" id="33035"/>
    <lineage>
        <taxon>Bacteria</taxon>
        <taxon>Bacillati</taxon>
        <taxon>Bacillota</taxon>
        <taxon>Clostridia</taxon>
        <taxon>Lachnospirales</taxon>
        <taxon>Lachnospiraceae</taxon>
        <taxon>Blautia</taxon>
    </lineage>
</organism>
<dbReference type="EMBL" id="CP035945">
    <property type="protein sequence ID" value="QBE98022.1"/>
    <property type="molecule type" value="Genomic_DNA"/>
</dbReference>
<proteinExistence type="inferred from homology"/>
<keyword evidence="5 7" id="KW-0472">Membrane</keyword>
<dbReference type="PANTHER" id="PTHR11910">
    <property type="entry name" value="ATP SYNTHASE DELTA CHAIN"/>
    <property type="match status" value="1"/>
</dbReference>
<reference evidence="8 9" key="1">
    <citation type="submission" date="2019-01" db="EMBL/GenBank/DDBJ databases">
        <title>PMF-metabolizing Aryl O-demethylase.</title>
        <authorList>
            <person name="Kim M."/>
        </authorList>
    </citation>
    <scope>NUCLEOTIDE SEQUENCE [LARGE SCALE GENOMIC DNA]</scope>
    <source>
        <strain evidence="8 9">PMF1</strain>
    </source>
</reference>
<evidence type="ECO:0000256" key="6">
    <source>
        <dbReference type="ARBA" id="ARBA00023310"/>
    </source>
</evidence>
<comment type="function">
    <text evidence="7">This protein is part of the stalk that links CF(0) to CF(1). It either transmits conformational changes from CF(0) to CF(1) or is implicated in proton conduction.</text>
</comment>
<keyword evidence="3 7" id="KW-0375">Hydrogen ion transport</keyword>
<dbReference type="HAMAP" id="MF_01416">
    <property type="entry name" value="ATP_synth_delta_bact"/>
    <property type="match status" value="1"/>
</dbReference>
<dbReference type="GO" id="GO:0045259">
    <property type="term" value="C:proton-transporting ATP synthase complex"/>
    <property type="evidence" value="ECO:0007669"/>
    <property type="project" value="UniProtKB-KW"/>
</dbReference>
<dbReference type="SUPFAM" id="SSF47928">
    <property type="entry name" value="N-terminal domain of the delta subunit of the F1F0-ATP synthase"/>
    <property type="match status" value="1"/>
</dbReference>
<gene>
    <name evidence="7 8" type="primary">atpH</name>
    <name evidence="8" type="ORF">PMF13cell1_03585</name>
</gene>
<name>A0A4P6M139_9FIRM</name>
<dbReference type="Proteomes" id="UP000289794">
    <property type="component" value="Chromosome"/>
</dbReference>
<keyword evidence="4 7" id="KW-0406">Ion transport</keyword>
<dbReference type="Pfam" id="PF00213">
    <property type="entry name" value="OSCP"/>
    <property type="match status" value="1"/>
</dbReference>
<comment type="subcellular location">
    <subcellularLocation>
        <location evidence="7">Cell membrane</location>
        <topology evidence="7">Peripheral membrane protein</topology>
    </subcellularLocation>
    <subcellularLocation>
        <location evidence="1">Membrane</location>
    </subcellularLocation>
</comment>
<keyword evidence="7" id="KW-1003">Cell membrane</keyword>
<keyword evidence="6 7" id="KW-0066">ATP synthesis</keyword>
<protein>
    <recommendedName>
        <fullName evidence="7">ATP synthase subunit delta</fullName>
    </recommendedName>
    <alternativeName>
        <fullName evidence="7">ATP synthase F(1) sector subunit delta</fullName>
    </alternativeName>
    <alternativeName>
        <fullName evidence="7">F-type ATPase subunit delta</fullName>
        <shortName evidence="7">F-ATPase subunit delta</shortName>
    </alternativeName>
</protein>
<evidence type="ECO:0000256" key="1">
    <source>
        <dbReference type="ARBA" id="ARBA00004370"/>
    </source>
</evidence>
<dbReference type="GO" id="GO:0046933">
    <property type="term" value="F:proton-transporting ATP synthase activity, rotational mechanism"/>
    <property type="evidence" value="ECO:0007669"/>
    <property type="project" value="UniProtKB-UniRule"/>
</dbReference>
<evidence type="ECO:0000313" key="9">
    <source>
        <dbReference type="Proteomes" id="UP000289794"/>
    </source>
</evidence>
<dbReference type="AlphaFoldDB" id="A0A4P6M139"/>
<evidence type="ECO:0000256" key="3">
    <source>
        <dbReference type="ARBA" id="ARBA00022781"/>
    </source>
</evidence>
<dbReference type="Gene3D" id="1.10.520.20">
    <property type="entry name" value="N-terminal domain of the delta subunit of the F1F0-ATP synthase"/>
    <property type="match status" value="1"/>
</dbReference>
<keyword evidence="2 7" id="KW-0813">Transport</keyword>
<dbReference type="NCBIfam" id="TIGR01145">
    <property type="entry name" value="ATP_synt_delta"/>
    <property type="match status" value="1"/>
</dbReference>
<dbReference type="InterPro" id="IPR000711">
    <property type="entry name" value="ATPase_OSCP/dsu"/>
</dbReference>
<evidence type="ECO:0000256" key="4">
    <source>
        <dbReference type="ARBA" id="ARBA00023065"/>
    </source>
</evidence>
<evidence type="ECO:0000256" key="2">
    <source>
        <dbReference type="ARBA" id="ARBA00022448"/>
    </source>
</evidence>
<dbReference type="KEGG" id="bpro:PMF13cell1_03585"/>